<dbReference type="InterPro" id="IPR008942">
    <property type="entry name" value="ENTH_VHS"/>
</dbReference>
<accession>A0ABR1F1N0</accession>
<dbReference type="GeneID" id="90038715"/>
<sequence length="382" mass="41016">MSYSEDVVASKLSSVNETQEAIVNISQWIMFHRRHAAQTVKTWSKALNDAPTHRKLALIYLANEVIQQSRARKREEFLKAFAPVIADVIENTYRQTNADLQAKIRRVVDVWRQRDIFARSVLDDIQNRLNDADQKKPKAAAGSRRLGQGMTFGMGLAPEISKLSSLHGQVNSRASTFGASFESASKSFSDLVDAEALPAPTEYASRIESVLKALESAKSASAELAKAREEFIGQLQSLVDINKAALEAERKQRDELEEKGKHMLGLKDDIQEMLSGKPSEEANGSSSGSSNSNSTAPASKMSLEELLASTAATAAALDAKISVPDPGYSPIDPSVSTSDSRSATPSAVAEGLNPEIARFLDSLGGKSGGSKSIGADSTAESS</sequence>
<feature type="coiled-coil region" evidence="1">
    <location>
        <begin position="210"/>
        <end position="259"/>
    </location>
</feature>
<organism evidence="4 5">
    <name type="scientific">Myxozyma melibiosi</name>
    <dbReference type="NCBI Taxonomy" id="54550"/>
    <lineage>
        <taxon>Eukaryota</taxon>
        <taxon>Fungi</taxon>
        <taxon>Dikarya</taxon>
        <taxon>Ascomycota</taxon>
        <taxon>Saccharomycotina</taxon>
        <taxon>Lipomycetes</taxon>
        <taxon>Lipomycetales</taxon>
        <taxon>Lipomycetaceae</taxon>
        <taxon>Myxozyma</taxon>
    </lineage>
</organism>
<feature type="compositionally biased region" description="Low complexity" evidence="2">
    <location>
        <begin position="360"/>
        <end position="382"/>
    </location>
</feature>
<name>A0ABR1F1N0_9ASCO</name>
<dbReference type="PANTHER" id="PTHR12460:SF0">
    <property type="entry name" value="CID DOMAIN-CONTAINING PROTEIN-RELATED"/>
    <property type="match status" value="1"/>
</dbReference>
<dbReference type="EMBL" id="JBBJBU010000010">
    <property type="protein sequence ID" value="KAK7203754.1"/>
    <property type="molecule type" value="Genomic_DNA"/>
</dbReference>
<comment type="caution">
    <text evidence="4">The sequence shown here is derived from an EMBL/GenBank/DDBJ whole genome shotgun (WGS) entry which is preliminary data.</text>
</comment>
<evidence type="ECO:0000259" key="3">
    <source>
        <dbReference type="PROSITE" id="PS51391"/>
    </source>
</evidence>
<keyword evidence="5" id="KW-1185">Reference proteome</keyword>
<keyword evidence="1" id="KW-0175">Coiled coil</keyword>
<feature type="region of interest" description="Disordered" evidence="2">
    <location>
        <begin position="276"/>
        <end position="301"/>
    </location>
</feature>
<evidence type="ECO:0000256" key="2">
    <source>
        <dbReference type="SAM" id="MobiDB-lite"/>
    </source>
</evidence>
<dbReference type="InterPro" id="IPR006569">
    <property type="entry name" value="CID_dom"/>
</dbReference>
<dbReference type="Gene3D" id="1.25.40.90">
    <property type="match status" value="1"/>
</dbReference>
<feature type="region of interest" description="Disordered" evidence="2">
    <location>
        <begin position="321"/>
        <end position="382"/>
    </location>
</feature>
<evidence type="ECO:0000313" key="5">
    <source>
        <dbReference type="Proteomes" id="UP001498771"/>
    </source>
</evidence>
<feature type="domain" description="CID" evidence="3">
    <location>
        <begin position="1"/>
        <end position="133"/>
    </location>
</feature>
<protein>
    <submittedName>
        <fullName evidence="4">RNA polymerase II-binding domain-containing protein</fullName>
    </submittedName>
</protein>
<dbReference type="PROSITE" id="PS51391">
    <property type="entry name" value="CID"/>
    <property type="match status" value="1"/>
</dbReference>
<reference evidence="4 5" key="1">
    <citation type="submission" date="2024-03" db="EMBL/GenBank/DDBJ databases">
        <title>Genome-scale model development and genomic sequencing of the oleaginous clade Lipomyces.</title>
        <authorList>
            <consortium name="Lawrence Berkeley National Laboratory"/>
            <person name="Czajka J.J."/>
            <person name="Han Y."/>
            <person name="Kim J."/>
            <person name="Mondo S.J."/>
            <person name="Hofstad B.A."/>
            <person name="Robles A."/>
            <person name="Haridas S."/>
            <person name="Riley R."/>
            <person name="LaButti K."/>
            <person name="Pangilinan J."/>
            <person name="Andreopoulos W."/>
            <person name="Lipzen A."/>
            <person name="Yan J."/>
            <person name="Wang M."/>
            <person name="Ng V."/>
            <person name="Grigoriev I.V."/>
            <person name="Spatafora J.W."/>
            <person name="Magnuson J.K."/>
            <person name="Baker S.E."/>
            <person name="Pomraning K.R."/>
        </authorList>
    </citation>
    <scope>NUCLEOTIDE SEQUENCE [LARGE SCALE GENOMIC DNA]</scope>
    <source>
        <strain evidence="4 5">Phaff 52-87</strain>
    </source>
</reference>
<gene>
    <name evidence="4" type="ORF">BZA70DRAFT_281994</name>
</gene>
<evidence type="ECO:0000256" key="1">
    <source>
        <dbReference type="SAM" id="Coils"/>
    </source>
</evidence>
<dbReference type="RefSeq" id="XP_064766787.1">
    <property type="nucleotide sequence ID" value="XM_064913203.1"/>
</dbReference>
<dbReference type="CDD" id="cd17003">
    <property type="entry name" value="CID_Rtt103"/>
    <property type="match status" value="1"/>
</dbReference>
<dbReference type="InterPro" id="IPR047883">
    <property type="entry name" value="Rtt103-like_CID"/>
</dbReference>
<feature type="compositionally biased region" description="Low complexity" evidence="2">
    <location>
        <begin position="281"/>
        <end position="301"/>
    </location>
</feature>
<evidence type="ECO:0000313" key="4">
    <source>
        <dbReference type="EMBL" id="KAK7203754.1"/>
    </source>
</evidence>
<dbReference type="SUPFAM" id="SSF48464">
    <property type="entry name" value="ENTH/VHS domain"/>
    <property type="match status" value="1"/>
</dbReference>
<proteinExistence type="predicted"/>
<dbReference type="Pfam" id="PF04818">
    <property type="entry name" value="CID"/>
    <property type="match status" value="1"/>
</dbReference>
<dbReference type="SMART" id="SM00582">
    <property type="entry name" value="RPR"/>
    <property type="match status" value="1"/>
</dbReference>
<feature type="compositionally biased region" description="Polar residues" evidence="2">
    <location>
        <begin position="334"/>
        <end position="345"/>
    </location>
</feature>
<dbReference type="Proteomes" id="UP001498771">
    <property type="component" value="Unassembled WGS sequence"/>
</dbReference>
<dbReference type="PANTHER" id="PTHR12460">
    <property type="entry name" value="CYCLIN-DEPENDENT KINASE INHIBITOR-RELATED PROTEIN"/>
    <property type="match status" value="1"/>
</dbReference>